<dbReference type="STRING" id="1121421.SAMN02745123_04002"/>
<sequence length="139" mass="15985">MNSNNDHSSTAVLRIVSRKKSIEEISNILNTRPTRCSLKGQPYSRRNPNSKIREENIWLLESGLNKYESLEVHIRHILSFLRTKKEFIRELQLECEIDIVCSFSSENGQGGFTLDHELLKELTENSLELVVNLYPPEGG</sequence>
<organism evidence="1 2">
    <name type="scientific">Desulforamulus aeronauticus DSM 10349</name>
    <dbReference type="NCBI Taxonomy" id="1121421"/>
    <lineage>
        <taxon>Bacteria</taxon>
        <taxon>Bacillati</taxon>
        <taxon>Bacillota</taxon>
        <taxon>Clostridia</taxon>
        <taxon>Eubacteriales</taxon>
        <taxon>Peptococcaceae</taxon>
        <taxon>Desulforamulus</taxon>
    </lineage>
</organism>
<accession>A0A1M6XEB4</accession>
<dbReference type="EMBL" id="FRAR01000045">
    <property type="protein sequence ID" value="SHL04307.1"/>
    <property type="molecule type" value="Genomic_DNA"/>
</dbReference>
<dbReference type="AlphaFoldDB" id="A0A1M6XEB4"/>
<evidence type="ECO:0000313" key="1">
    <source>
        <dbReference type="EMBL" id="SHL04307.1"/>
    </source>
</evidence>
<evidence type="ECO:0008006" key="3">
    <source>
        <dbReference type="Google" id="ProtNLM"/>
    </source>
</evidence>
<gene>
    <name evidence="1" type="ORF">SAMN02745123_04002</name>
</gene>
<dbReference type="Pfam" id="PF14106">
    <property type="entry name" value="DUF4279"/>
    <property type="match status" value="1"/>
</dbReference>
<dbReference type="InterPro" id="IPR025459">
    <property type="entry name" value="DUF4279"/>
</dbReference>
<proteinExistence type="predicted"/>
<dbReference type="OrthoDB" id="4207378at2"/>
<keyword evidence="2" id="KW-1185">Reference proteome</keyword>
<evidence type="ECO:0000313" key="2">
    <source>
        <dbReference type="Proteomes" id="UP000183997"/>
    </source>
</evidence>
<dbReference type="RefSeq" id="WP_072917837.1">
    <property type="nucleotide sequence ID" value="NZ_FRAR01000045.1"/>
</dbReference>
<name>A0A1M6XEB4_9FIRM</name>
<protein>
    <recommendedName>
        <fullName evidence="3">DUF4279 domain-containing protein</fullName>
    </recommendedName>
</protein>
<reference evidence="2" key="1">
    <citation type="submission" date="2016-11" db="EMBL/GenBank/DDBJ databases">
        <authorList>
            <person name="Varghese N."/>
            <person name="Submissions S."/>
        </authorList>
    </citation>
    <scope>NUCLEOTIDE SEQUENCE [LARGE SCALE GENOMIC DNA]</scope>
    <source>
        <strain evidence="2">DSM 10349</strain>
    </source>
</reference>
<dbReference type="Proteomes" id="UP000183997">
    <property type="component" value="Unassembled WGS sequence"/>
</dbReference>